<evidence type="ECO:0000313" key="3">
    <source>
        <dbReference type="EMBL" id="CAG8536835.1"/>
    </source>
</evidence>
<dbReference type="PANTHER" id="PTHR24301">
    <property type="entry name" value="THROMBOXANE-A SYNTHASE"/>
    <property type="match status" value="1"/>
</dbReference>
<dbReference type="AlphaFoldDB" id="A0A9N9AQT8"/>
<dbReference type="PRINTS" id="PR00463">
    <property type="entry name" value="EP450I"/>
</dbReference>
<protein>
    <submittedName>
        <fullName evidence="3">6085_t:CDS:1</fullName>
    </submittedName>
</protein>
<dbReference type="Pfam" id="PF00067">
    <property type="entry name" value="p450"/>
    <property type="match status" value="2"/>
</dbReference>
<keyword evidence="2" id="KW-0812">Transmembrane</keyword>
<dbReference type="GO" id="GO:0004497">
    <property type="term" value="F:monooxygenase activity"/>
    <property type="evidence" value="ECO:0007669"/>
    <property type="project" value="InterPro"/>
</dbReference>
<dbReference type="Gene3D" id="1.10.630.10">
    <property type="entry name" value="Cytochrome P450"/>
    <property type="match status" value="2"/>
</dbReference>
<name>A0A9N9AQT8_9GLOM</name>
<accession>A0A9N9AQT8</accession>
<keyword evidence="2" id="KW-1133">Transmembrane helix</keyword>
<dbReference type="GO" id="GO:0020037">
    <property type="term" value="F:heme binding"/>
    <property type="evidence" value="ECO:0007669"/>
    <property type="project" value="InterPro"/>
</dbReference>
<dbReference type="SUPFAM" id="SSF48264">
    <property type="entry name" value="Cytochrome P450"/>
    <property type="match status" value="2"/>
</dbReference>
<feature type="non-terminal residue" evidence="3">
    <location>
        <position position="1"/>
    </location>
</feature>
<keyword evidence="4" id="KW-1185">Reference proteome</keyword>
<keyword evidence="1" id="KW-0175">Coiled coil</keyword>
<comment type="caution">
    <text evidence="3">The sequence shown here is derived from an EMBL/GenBank/DDBJ whole genome shotgun (WGS) entry which is preliminary data.</text>
</comment>
<feature type="coiled-coil region" evidence="1">
    <location>
        <begin position="264"/>
        <end position="298"/>
    </location>
</feature>
<keyword evidence="2" id="KW-0472">Membrane</keyword>
<dbReference type="Proteomes" id="UP000789572">
    <property type="component" value="Unassembled WGS sequence"/>
</dbReference>
<dbReference type="GO" id="GO:0005506">
    <property type="term" value="F:iron ion binding"/>
    <property type="evidence" value="ECO:0007669"/>
    <property type="project" value="InterPro"/>
</dbReference>
<sequence>MSFYTQLPAHVFSYLPHIFLTFVLLYVINFYISYINRENPLPGPIPLPIVGNVLQMSDSYKFLVAMHKKHGDVFEFYIGNERIIMLNRADLAEDNVLKQSIKSNYFVRATSETQGWKELGLTEKGIFSNKKFKNWAFNRRFLSNCLTSTKYIKEIVNVAHNQFSEAEQYWKELGGNTPLEFTKWMHCITVDTEVKITTGEQTYAIPTYANSLLPPHLQKPLPQSSIQSYSEFISKLLYRASIGRFFYITPSFFRHYVPGFKQIATRMKKEAALFEEEVKQIVRNKKQLIENMDDDEELKVDLLSLMLTVNTKSDTNKIKGSEFEEPLNEGEIAQILIEVFSGGIGTVTNALCSTIYHICKHPAVKSRLVSEIDTTLAADGGILTYDSLSTLFPYTTAVMKEAARILTIVPLVIQLASKDDEVAGYKWRAGTAIGANIGVIHKHKAHWKDLETFRPERFLDECDDEIKPRTFLPFGGTFEVELCEPDKELEYVFIISNTCKELKVYLKARNTEEVFYVSYITRENPLPGPIPLPIAGNLLQMKNSSKFYAAMHERYGDVFEFYIGNKRFIMLNRVDLAEKVLSQSIKSNYFVRASSVSQGWEELGLTKKGLIGNKEQNIWWLNRRLLNHCL</sequence>
<dbReference type="InterPro" id="IPR036396">
    <property type="entry name" value="Cyt_P450_sf"/>
</dbReference>
<feature type="non-terminal residue" evidence="3">
    <location>
        <position position="630"/>
    </location>
</feature>
<dbReference type="GO" id="GO:0016705">
    <property type="term" value="F:oxidoreductase activity, acting on paired donors, with incorporation or reduction of molecular oxygen"/>
    <property type="evidence" value="ECO:0007669"/>
    <property type="project" value="InterPro"/>
</dbReference>
<gene>
    <name evidence="3" type="ORF">POCULU_LOCUS4335</name>
</gene>
<evidence type="ECO:0000313" key="4">
    <source>
        <dbReference type="Proteomes" id="UP000789572"/>
    </source>
</evidence>
<reference evidence="3" key="1">
    <citation type="submission" date="2021-06" db="EMBL/GenBank/DDBJ databases">
        <authorList>
            <person name="Kallberg Y."/>
            <person name="Tangrot J."/>
            <person name="Rosling A."/>
        </authorList>
    </citation>
    <scope>NUCLEOTIDE SEQUENCE</scope>
    <source>
        <strain evidence="3">IA702</strain>
    </source>
</reference>
<evidence type="ECO:0000256" key="1">
    <source>
        <dbReference type="SAM" id="Coils"/>
    </source>
</evidence>
<dbReference type="EMBL" id="CAJVPJ010000554">
    <property type="protein sequence ID" value="CAG8536835.1"/>
    <property type="molecule type" value="Genomic_DNA"/>
</dbReference>
<dbReference type="OrthoDB" id="3934656at2759"/>
<feature type="transmembrane region" description="Helical" evidence="2">
    <location>
        <begin position="12"/>
        <end position="32"/>
    </location>
</feature>
<dbReference type="PANTHER" id="PTHR24301:SF2">
    <property type="entry name" value="THROMBOXANE-A SYNTHASE"/>
    <property type="match status" value="1"/>
</dbReference>
<dbReference type="InterPro" id="IPR002401">
    <property type="entry name" value="Cyt_P450_E_grp-I"/>
</dbReference>
<evidence type="ECO:0000256" key="2">
    <source>
        <dbReference type="SAM" id="Phobius"/>
    </source>
</evidence>
<dbReference type="CDD" id="cd00302">
    <property type="entry name" value="cytochrome_P450"/>
    <property type="match status" value="1"/>
</dbReference>
<proteinExistence type="predicted"/>
<dbReference type="InterPro" id="IPR001128">
    <property type="entry name" value="Cyt_P450"/>
</dbReference>
<organism evidence="3 4">
    <name type="scientific">Paraglomus occultum</name>
    <dbReference type="NCBI Taxonomy" id="144539"/>
    <lineage>
        <taxon>Eukaryota</taxon>
        <taxon>Fungi</taxon>
        <taxon>Fungi incertae sedis</taxon>
        <taxon>Mucoromycota</taxon>
        <taxon>Glomeromycotina</taxon>
        <taxon>Glomeromycetes</taxon>
        <taxon>Paraglomerales</taxon>
        <taxon>Paraglomeraceae</taxon>
        <taxon>Paraglomus</taxon>
    </lineage>
</organism>